<keyword evidence="1" id="KW-1185">Reference proteome</keyword>
<proteinExistence type="predicted"/>
<evidence type="ECO:0000313" key="2">
    <source>
        <dbReference type="RefSeq" id="XP_032148318.1"/>
    </source>
</evidence>
<dbReference type="GeneID" id="116560876"/>
<sequence length="179" mass="19660">MNRLPAAPEVAHVTPSEQSKLPLDALGICEATACAVATLQLWRVCFLCGNAAFPEKLGYGLKRGTASSFLSIFHVCPGLKAPLRGQRRRRVWGGRWLRPEVQVAFCPPCPPLGGRTGIRSPHQRGSSALKNTQCVLIHQTQWLFVEKENWMFMSLTLPGFCLPGKTPITLLSSSVCSFQ</sequence>
<dbReference type="Proteomes" id="UP000504640">
    <property type="component" value="Unplaced"/>
</dbReference>
<dbReference type="AlphaFoldDB" id="A0A6J3J128"/>
<protein>
    <submittedName>
        <fullName evidence="2">Uncharacterized protein LOC116560876</fullName>
    </submittedName>
</protein>
<evidence type="ECO:0000313" key="1">
    <source>
        <dbReference type="Proteomes" id="UP000504640"/>
    </source>
</evidence>
<gene>
    <name evidence="2" type="primary">LOC116560876</name>
</gene>
<organism evidence="1 2">
    <name type="scientific">Sapajus apella</name>
    <name type="common">Brown-capped capuchin</name>
    <name type="synonym">Cebus apella</name>
    <dbReference type="NCBI Taxonomy" id="9515"/>
    <lineage>
        <taxon>Eukaryota</taxon>
        <taxon>Metazoa</taxon>
        <taxon>Chordata</taxon>
        <taxon>Craniata</taxon>
        <taxon>Vertebrata</taxon>
        <taxon>Euteleostomi</taxon>
        <taxon>Mammalia</taxon>
        <taxon>Eutheria</taxon>
        <taxon>Euarchontoglires</taxon>
        <taxon>Primates</taxon>
        <taxon>Haplorrhini</taxon>
        <taxon>Platyrrhini</taxon>
        <taxon>Cebidae</taxon>
        <taxon>Cebinae</taxon>
        <taxon>Sapajus</taxon>
    </lineage>
</organism>
<dbReference type="RefSeq" id="XP_032148318.1">
    <property type="nucleotide sequence ID" value="XM_032292427.1"/>
</dbReference>
<reference evidence="2" key="1">
    <citation type="submission" date="2025-08" db="UniProtKB">
        <authorList>
            <consortium name="RefSeq"/>
        </authorList>
    </citation>
    <scope>IDENTIFICATION</scope>
    <source>
        <tissue evidence="2">Blood</tissue>
    </source>
</reference>
<name>A0A6J3J128_SAPAP</name>
<accession>A0A6J3J128</accession>